<feature type="transmembrane region" description="Helical" evidence="1">
    <location>
        <begin position="21"/>
        <end position="44"/>
    </location>
</feature>
<dbReference type="EMBL" id="MFMW01000005">
    <property type="protein sequence ID" value="OGG87598.1"/>
    <property type="molecule type" value="Genomic_DNA"/>
</dbReference>
<evidence type="ECO:0000313" key="3">
    <source>
        <dbReference type="Proteomes" id="UP000179136"/>
    </source>
</evidence>
<keyword evidence="1" id="KW-0472">Membrane</keyword>
<keyword evidence="1" id="KW-0812">Transmembrane</keyword>
<keyword evidence="1" id="KW-1133">Transmembrane helix</keyword>
<reference evidence="2 3" key="1">
    <citation type="journal article" date="2016" name="Nat. Commun.">
        <title>Thousands of microbial genomes shed light on interconnected biogeochemical processes in an aquifer system.</title>
        <authorList>
            <person name="Anantharaman K."/>
            <person name="Brown C.T."/>
            <person name="Hug L.A."/>
            <person name="Sharon I."/>
            <person name="Castelle C.J."/>
            <person name="Probst A.J."/>
            <person name="Thomas B.C."/>
            <person name="Singh A."/>
            <person name="Wilkins M.J."/>
            <person name="Karaoz U."/>
            <person name="Brodie E.L."/>
            <person name="Williams K.H."/>
            <person name="Hubbard S.S."/>
            <person name="Banfield J.F."/>
        </authorList>
    </citation>
    <scope>NUCLEOTIDE SEQUENCE [LARGE SCALE GENOMIC DNA]</scope>
</reference>
<protein>
    <submittedName>
        <fullName evidence="2">Uncharacterized protein</fullName>
    </submittedName>
</protein>
<evidence type="ECO:0000256" key="1">
    <source>
        <dbReference type="SAM" id="Phobius"/>
    </source>
</evidence>
<accession>A0A1F6FP15</accession>
<dbReference type="STRING" id="1798561.A3B87_00580"/>
<name>A0A1F6FP15_9BACT</name>
<sequence>MIELNLLPRAIKKQIIKKTRYVAMVNNALILTAIFLIASALMLASQKYIAHELKMISENNGQMTQPGGIGEINNLMSEASAVQKDFVKWSGILNNFLALLPAGNTIQSINLDRAQGTMTMNGWAKTRDDFLQLKANLENSQMLSEIESPISNLLHRADVDFTMRAKLNL</sequence>
<dbReference type="Proteomes" id="UP000179136">
    <property type="component" value="Unassembled WGS sequence"/>
</dbReference>
<evidence type="ECO:0000313" key="2">
    <source>
        <dbReference type="EMBL" id="OGG87598.1"/>
    </source>
</evidence>
<organism evidence="2 3">
    <name type="scientific">Candidatus Kuenenbacteria bacterium RIFCSPHIGHO2_02_FULL_39_13</name>
    <dbReference type="NCBI Taxonomy" id="1798561"/>
    <lineage>
        <taxon>Bacteria</taxon>
        <taxon>Candidatus Kueneniibacteriota</taxon>
    </lineage>
</organism>
<proteinExistence type="predicted"/>
<dbReference type="AlphaFoldDB" id="A0A1F6FP15"/>
<gene>
    <name evidence="2" type="ORF">A3B87_00580</name>
</gene>
<comment type="caution">
    <text evidence="2">The sequence shown here is derived from an EMBL/GenBank/DDBJ whole genome shotgun (WGS) entry which is preliminary data.</text>
</comment>